<protein>
    <recommendedName>
        <fullName evidence="5">Bardet-Biedl syndrome 1</fullName>
    </recommendedName>
</protein>
<dbReference type="GO" id="GO:0005930">
    <property type="term" value="C:axoneme"/>
    <property type="evidence" value="ECO:0007669"/>
    <property type="project" value="TreeGrafter"/>
</dbReference>
<dbReference type="GO" id="GO:0005113">
    <property type="term" value="F:patched binding"/>
    <property type="evidence" value="ECO:0007669"/>
    <property type="project" value="TreeGrafter"/>
</dbReference>
<dbReference type="EMBL" id="OU895879">
    <property type="protein sequence ID" value="CAG9808200.1"/>
    <property type="molecule type" value="Genomic_DNA"/>
</dbReference>
<name>A0A9N9RZA9_9DIPT</name>
<proteinExistence type="predicted"/>
<evidence type="ECO:0008006" key="5">
    <source>
        <dbReference type="Google" id="ProtNLM"/>
    </source>
</evidence>
<reference evidence="3" key="1">
    <citation type="submission" date="2022-01" db="EMBL/GenBank/DDBJ databases">
        <authorList>
            <person name="King R."/>
        </authorList>
    </citation>
    <scope>NUCLEOTIDE SEQUENCE</scope>
</reference>
<dbReference type="GO" id="GO:0005119">
    <property type="term" value="F:smoothened binding"/>
    <property type="evidence" value="ECO:0007669"/>
    <property type="project" value="TreeGrafter"/>
</dbReference>
<reference evidence="3" key="2">
    <citation type="submission" date="2022-10" db="EMBL/GenBank/DDBJ databases">
        <authorList>
            <consortium name="ENA_rothamsted_submissions"/>
            <consortium name="culmorum"/>
            <person name="King R."/>
        </authorList>
    </citation>
    <scope>NUCLEOTIDE SEQUENCE</scope>
</reference>
<evidence type="ECO:0000313" key="3">
    <source>
        <dbReference type="EMBL" id="CAG9808200.1"/>
    </source>
</evidence>
<sequence length="594" mass="66570">MEEKKSSHWLDALSDGTAGLTTISSCLTVCDLRCDSYYKLIAAEVPLSLEPKPARLRVYKGNQVVNDQALPGFPSSVQSLYIDEIEPKMPIIAVSVGPSILFYRNMKPYFKYTMPSLMIEPLEEEIWKKLSVERQANYEKLINDLKSTMNISQMSTLSQKLISLCESEREDFIRENSEPKLERLSGIVCMTTIFKNIEEEKEPNCLIIATEASDIFIMDPQNFSILHEARVCSFKATPDLISASGSYQNDFKIIISSREGSICILRKGWLEGREIVKLEKPATSMSLLQIDQTIVVLSNSLMCYSKKGKMLWSLNMPEAVTCLTPVSLPHLGVSLVCIALSNGLVQFYSHKKLVDEFQINGSVLAMYFGKLGLEEQVLVLVTRNGSLLIKILKRTADFSKPIETEDKHEEESTSLSIPKKSKIFLEQMERERENAAAIHNIFQSELWRMRLEAAKVTVDILRTGDSTFSGDLQTPLKLLAQVDGLGPDFLLTLTLENISATKIITNLAIILHANPNHYKIEKMYAELTPLVPGIPLVADFTVRIQLTSENTLPADMTLENSIVRVLIVKEKLAKPLIASTVVMPQPELQMLGTV</sequence>
<dbReference type="AlphaFoldDB" id="A0A9N9RZA9"/>
<dbReference type="GO" id="GO:0034464">
    <property type="term" value="C:BBSome"/>
    <property type="evidence" value="ECO:0007669"/>
    <property type="project" value="InterPro"/>
</dbReference>
<dbReference type="GO" id="GO:1905515">
    <property type="term" value="P:non-motile cilium assembly"/>
    <property type="evidence" value="ECO:0007669"/>
    <property type="project" value="InterPro"/>
</dbReference>
<feature type="domain" description="Bardet-Biedl syndrome 1 protein GAE" evidence="2">
    <location>
        <begin position="476"/>
        <end position="588"/>
    </location>
</feature>
<organism evidence="3 4">
    <name type="scientific">Chironomus riparius</name>
    <dbReference type="NCBI Taxonomy" id="315576"/>
    <lineage>
        <taxon>Eukaryota</taxon>
        <taxon>Metazoa</taxon>
        <taxon>Ecdysozoa</taxon>
        <taxon>Arthropoda</taxon>
        <taxon>Hexapoda</taxon>
        <taxon>Insecta</taxon>
        <taxon>Pterygota</taxon>
        <taxon>Neoptera</taxon>
        <taxon>Endopterygota</taxon>
        <taxon>Diptera</taxon>
        <taxon>Nematocera</taxon>
        <taxon>Chironomoidea</taxon>
        <taxon>Chironomidae</taxon>
        <taxon>Chironominae</taxon>
        <taxon>Chironomus</taxon>
    </lineage>
</organism>
<dbReference type="PROSITE" id="PS51257">
    <property type="entry name" value="PROKAR_LIPOPROTEIN"/>
    <property type="match status" value="1"/>
</dbReference>
<dbReference type="OrthoDB" id="10259809at2759"/>
<dbReference type="Pfam" id="PF14779">
    <property type="entry name" value="BBS1"/>
    <property type="match status" value="1"/>
</dbReference>
<accession>A0A9N9RZA9</accession>
<dbReference type="Pfam" id="PF23304">
    <property type="entry name" value="GAE_BBS1"/>
    <property type="match status" value="1"/>
</dbReference>
<dbReference type="InterPro" id="IPR036322">
    <property type="entry name" value="WD40_repeat_dom_sf"/>
</dbReference>
<dbReference type="SUPFAM" id="SSF50978">
    <property type="entry name" value="WD40 repeat-like"/>
    <property type="match status" value="1"/>
</dbReference>
<dbReference type="InterPro" id="IPR056419">
    <property type="entry name" value="GAE_BBS1"/>
</dbReference>
<dbReference type="InterPro" id="IPR028784">
    <property type="entry name" value="BBS1"/>
</dbReference>
<dbReference type="PANTHER" id="PTHR20870:SF0">
    <property type="entry name" value="BARDET-BIEDL SYNDROME 1 PROTEIN"/>
    <property type="match status" value="1"/>
</dbReference>
<dbReference type="GO" id="GO:0005813">
    <property type="term" value="C:centrosome"/>
    <property type="evidence" value="ECO:0007669"/>
    <property type="project" value="TreeGrafter"/>
</dbReference>
<gene>
    <name evidence="3" type="ORF">CHIRRI_LOCUS11044</name>
</gene>
<keyword evidence="4" id="KW-1185">Reference proteome</keyword>
<evidence type="ECO:0000259" key="2">
    <source>
        <dbReference type="Pfam" id="PF23304"/>
    </source>
</evidence>
<feature type="domain" description="Bardet-Biedl syndrome 1 N-terminal" evidence="1">
    <location>
        <begin position="9"/>
        <end position="266"/>
    </location>
</feature>
<dbReference type="PANTHER" id="PTHR20870">
    <property type="entry name" value="BARDET-BIEDL SYNDROME 1 PROTEIN"/>
    <property type="match status" value="1"/>
</dbReference>
<dbReference type="Proteomes" id="UP001153620">
    <property type="component" value="Chromosome 3"/>
</dbReference>
<evidence type="ECO:0000313" key="4">
    <source>
        <dbReference type="Proteomes" id="UP001153620"/>
    </source>
</evidence>
<dbReference type="GO" id="GO:0061512">
    <property type="term" value="P:protein localization to cilium"/>
    <property type="evidence" value="ECO:0007669"/>
    <property type="project" value="TreeGrafter"/>
</dbReference>
<dbReference type="InterPro" id="IPR032728">
    <property type="entry name" value="BBS1_N"/>
</dbReference>
<evidence type="ECO:0000259" key="1">
    <source>
        <dbReference type="Pfam" id="PF14779"/>
    </source>
</evidence>